<dbReference type="Pfam" id="PF03466">
    <property type="entry name" value="LysR_substrate"/>
    <property type="match status" value="1"/>
</dbReference>
<organism evidence="2 3">
    <name type="scientific">Mesorhizobium prunaredense</name>
    <dbReference type="NCBI Taxonomy" id="1631249"/>
    <lineage>
        <taxon>Bacteria</taxon>
        <taxon>Pseudomonadati</taxon>
        <taxon>Pseudomonadota</taxon>
        <taxon>Alphaproteobacteria</taxon>
        <taxon>Hyphomicrobiales</taxon>
        <taxon>Phyllobacteriaceae</taxon>
        <taxon>Mesorhizobium</taxon>
    </lineage>
</organism>
<dbReference type="STRING" id="1631249.BQ8794_80126"/>
<dbReference type="EMBL" id="FTPD01000078">
    <property type="protein sequence ID" value="SIT59792.1"/>
    <property type="molecule type" value="Genomic_DNA"/>
</dbReference>
<dbReference type="Proteomes" id="UP000188388">
    <property type="component" value="Unassembled WGS sequence"/>
</dbReference>
<evidence type="ECO:0000313" key="2">
    <source>
        <dbReference type="EMBL" id="SIT59792.1"/>
    </source>
</evidence>
<gene>
    <name evidence="2" type="ORF">BQ8794_80126</name>
</gene>
<dbReference type="AlphaFoldDB" id="A0A1R3VLL9"/>
<dbReference type="InterPro" id="IPR005119">
    <property type="entry name" value="LysR_subst-bd"/>
</dbReference>
<dbReference type="RefSeq" id="WP_077383780.1">
    <property type="nucleotide sequence ID" value="NZ_FTPD01000078.1"/>
</dbReference>
<proteinExistence type="predicted"/>
<keyword evidence="3" id="KW-1185">Reference proteome</keyword>
<dbReference type="SUPFAM" id="SSF53850">
    <property type="entry name" value="Periplasmic binding protein-like II"/>
    <property type="match status" value="1"/>
</dbReference>
<feature type="domain" description="LysR substrate-binding" evidence="1">
    <location>
        <begin position="1"/>
        <end position="62"/>
    </location>
</feature>
<dbReference type="Gene3D" id="3.40.190.290">
    <property type="match status" value="1"/>
</dbReference>
<accession>A0A1R3VLL9</accession>
<name>A0A1R3VLL9_9HYPH</name>
<protein>
    <submittedName>
        <fullName evidence="2">Transcriptional regulator, LysR family</fullName>
    </submittedName>
</protein>
<evidence type="ECO:0000259" key="1">
    <source>
        <dbReference type="Pfam" id="PF03466"/>
    </source>
</evidence>
<reference evidence="3" key="1">
    <citation type="submission" date="2017-01" db="EMBL/GenBank/DDBJ databases">
        <authorList>
            <person name="Brunel B."/>
        </authorList>
    </citation>
    <scope>NUCLEOTIDE SEQUENCE [LARGE SCALE GENOMIC DNA]</scope>
</reference>
<evidence type="ECO:0000313" key="3">
    <source>
        <dbReference type="Proteomes" id="UP000188388"/>
    </source>
</evidence>
<sequence>MAGLGIAALPDFLTDLPIAEGTLRQVMADYPSPEAGIYVVRPPGGIAPRKVRALIDILIEWFGAR</sequence>